<gene>
    <name evidence="1" type="ORF">IC229_33235</name>
</gene>
<dbReference type="EMBL" id="JACWZY010000059">
    <property type="protein sequence ID" value="MBD2705522.1"/>
    <property type="molecule type" value="Genomic_DNA"/>
</dbReference>
<dbReference type="RefSeq" id="WP_190893021.1">
    <property type="nucleotide sequence ID" value="NZ_JACWZY010000059.1"/>
</dbReference>
<name>A0A927AW66_9BACT</name>
<dbReference type="AlphaFoldDB" id="A0A927AW66"/>
<reference evidence="1" key="1">
    <citation type="submission" date="2020-09" db="EMBL/GenBank/DDBJ databases">
        <authorList>
            <person name="Kim M.K."/>
        </authorList>
    </citation>
    <scope>NUCLEOTIDE SEQUENCE</scope>
    <source>
        <strain evidence="1">BT702</strain>
    </source>
</reference>
<evidence type="ECO:0000313" key="2">
    <source>
        <dbReference type="Proteomes" id="UP000598820"/>
    </source>
</evidence>
<proteinExistence type="predicted"/>
<accession>A0A927AW66</accession>
<protein>
    <submittedName>
        <fullName evidence="1">Uncharacterized protein</fullName>
    </submittedName>
</protein>
<evidence type="ECO:0000313" key="1">
    <source>
        <dbReference type="EMBL" id="MBD2705522.1"/>
    </source>
</evidence>
<dbReference type="Proteomes" id="UP000598820">
    <property type="component" value="Unassembled WGS sequence"/>
</dbReference>
<comment type="caution">
    <text evidence="1">The sequence shown here is derived from an EMBL/GenBank/DDBJ whole genome shotgun (WGS) entry which is preliminary data.</text>
</comment>
<keyword evidence="2" id="KW-1185">Reference proteome</keyword>
<organism evidence="1 2">
    <name type="scientific">Spirosoma profusum</name>
    <dbReference type="NCBI Taxonomy" id="2771354"/>
    <lineage>
        <taxon>Bacteria</taxon>
        <taxon>Pseudomonadati</taxon>
        <taxon>Bacteroidota</taxon>
        <taxon>Cytophagia</taxon>
        <taxon>Cytophagales</taxon>
        <taxon>Cytophagaceae</taxon>
        <taxon>Spirosoma</taxon>
    </lineage>
</organism>
<sequence length="563" mass="62684">MVLSDGDAQSLLTSPKNLTQKAEALRWQDRVRFHGLTVRDKSASAYWPTFRRWVHGLLAAEDKRDAFENAFTFPVVTNKVMAKVHDGWMKVFDSVNPQLEITGPDGVEDKLLEHLKEVNEPKFWQDEAVAALYESHNDLLLIDIQTGENGRPKPYLSRLPLDSVISIELLPDGTAEHVAYLAEGDTKVVVDAASYRVFNKDNVPQATYYHNLNRCPARLLWDERVPNHPVASASPIDEVLTHLDWYAFWYVAYDLAKLIGAFPYTWSQDMISDLMEQFTSPPLNSDGTVDAGYTDACGPAKRKGSSTFAGPGDHFMLPINTQQVVAPIGIVEPSTASLQFREDDRQAQQDELVNYLTGAQGESALMDKAVNDKQVTGNFSSKENTLRYISSHLSAARQWVVQTFADLLFGTGRVQVKHSFGTEFYLQSEAELWDGLSKARLAGSPKTILFEKVQGIEAFRLRSGGNPTRSQLLLDLEPAPEATLTELVGLIGLGLYEPESVAVKAQFTDLIRKIERTFGADISQVGSGLAYPLRIERLTQFLYDNVRYTKPEPVAEPGQPTAA</sequence>